<proteinExistence type="predicted"/>
<dbReference type="PANTHER" id="PTHR43236:SF2">
    <property type="entry name" value="BLL0069 PROTEIN"/>
    <property type="match status" value="1"/>
</dbReference>
<dbReference type="InterPro" id="IPR052345">
    <property type="entry name" value="Rad_response_metalloprotease"/>
</dbReference>
<dbReference type="Pfam" id="PF06114">
    <property type="entry name" value="Peptidase_M78"/>
    <property type="match status" value="1"/>
</dbReference>
<accession>A0A450WB37</accession>
<dbReference type="EMBL" id="CAADFK010000059">
    <property type="protein sequence ID" value="VFK14259.1"/>
    <property type="molecule type" value="Genomic_DNA"/>
</dbReference>
<organism evidence="2">
    <name type="scientific">Candidatus Kentrum sp. LPFa</name>
    <dbReference type="NCBI Taxonomy" id="2126335"/>
    <lineage>
        <taxon>Bacteria</taxon>
        <taxon>Pseudomonadati</taxon>
        <taxon>Pseudomonadota</taxon>
        <taxon>Gammaproteobacteria</taxon>
        <taxon>Candidatus Kentrum</taxon>
    </lineage>
</organism>
<name>A0A450WB37_9GAMM</name>
<dbReference type="Gene3D" id="1.10.10.2910">
    <property type="match status" value="1"/>
</dbReference>
<reference evidence="2" key="1">
    <citation type="submission" date="2019-02" db="EMBL/GenBank/DDBJ databases">
        <authorList>
            <person name="Gruber-Vodicka R. H."/>
            <person name="Seah K. B. B."/>
        </authorList>
    </citation>
    <scope>NUCLEOTIDE SEQUENCE</scope>
    <source>
        <strain evidence="2">BECK_S313</strain>
    </source>
</reference>
<protein>
    <recommendedName>
        <fullName evidence="1">IrrE N-terminal-like domain-containing protein</fullName>
    </recommendedName>
</protein>
<gene>
    <name evidence="2" type="ORF">BECKLPF1236B_GA0070989_10596</name>
</gene>
<dbReference type="PANTHER" id="PTHR43236">
    <property type="entry name" value="ANTITOXIN HIGA1"/>
    <property type="match status" value="1"/>
</dbReference>
<dbReference type="InterPro" id="IPR010359">
    <property type="entry name" value="IrrE_HExxH"/>
</dbReference>
<feature type="domain" description="IrrE N-terminal-like" evidence="1">
    <location>
        <begin position="54"/>
        <end position="190"/>
    </location>
</feature>
<evidence type="ECO:0000313" key="2">
    <source>
        <dbReference type="EMBL" id="VFK14259.1"/>
    </source>
</evidence>
<sequence>MNRKVNAFLQYNGLSAQDFLEALAEKFSEFSVAPPIDVNRIIQLLGVKLDDSLDFDKSSTAGSVSIRESHAIIWINPIENNYMPRRRFTIAHEIGHLILHIDPEIGVREFIDTKKSLNRKDSYWDSKEYEANNFAAQLLMPVDLLSEHGEEIISSHESSLGNRKMPVSMFIEKMASRFEVSEPAMKFRLKNIGAIG</sequence>
<dbReference type="AlphaFoldDB" id="A0A450WB37"/>
<evidence type="ECO:0000259" key="1">
    <source>
        <dbReference type="Pfam" id="PF06114"/>
    </source>
</evidence>